<reference evidence="1" key="1">
    <citation type="submission" date="2018-05" db="EMBL/GenBank/DDBJ databases">
        <authorList>
            <person name="Lanie J.A."/>
            <person name="Ng W.-L."/>
            <person name="Kazmierczak K.M."/>
            <person name="Andrzejewski T.M."/>
            <person name="Davidsen T.M."/>
            <person name="Wayne K.J."/>
            <person name="Tettelin H."/>
            <person name="Glass J.I."/>
            <person name="Rusch D."/>
            <person name="Podicherti R."/>
            <person name="Tsui H.-C.T."/>
            <person name="Winkler M.E."/>
        </authorList>
    </citation>
    <scope>NUCLEOTIDE SEQUENCE</scope>
</reference>
<sequence length="251" mass="29228">MGLGGHLLWSSVIRRLHEDSGSPVRVGYLPGLSDLFRGELHDASRSIQNDTIFRDNPRIDPQRATKKSRLLIAVDRAVIAALRLLGLLRAYERFIFWLVCQMRHRSGVWHAHIDMRLHSYVRRETPDRMVWKEGGHIIDILLANYGLIARDYECEIYFSPHEEEAVNRLQESLKLTTDFVVIEPHSNSQWFGDLREWSFERWERVVEWLHDHNYPVVQIGEGGRPVLEGAIDVTGRASFREAVLLMKRARL</sequence>
<evidence type="ECO:0000313" key="1">
    <source>
        <dbReference type="EMBL" id="SVC72319.1"/>
    </source>
</evidence>
<organism evidence="1">
    <name type="scientific">marine metagenome</name>
    <dbReference type="NCBI Taxonomy" id="408172"/>
    <lineage>
        <taxon>unclassified sequences</taxon>
        <taxon>metagenomes</taxon>
        <taxon>ecological metagenomes</taxon>
    </lineage>
</organism>
<accession>A0A382PFZ8</accession>
<feature type="non-terminal residue" evidence="1">
    <location>
        <position position="251"/>
    </location>
</feature>
<name>A0A382PFZ8_9ZZZZ</name>
<dbReference type="AlphaFoldDB" id="A0A382PFZ8"/>
<gene>
    <name evidence="1" type="ORF">METZ01_LOCUS325173</name>
</gene>
<proteinExistence type="predicted"/>
<dbReference type="SUPFAM" id="SSF53756">
    <property type="entry name" value="UDP-Glycosyltransferase/glycogen phosphorylase"/>
    <property type="match status" value="1"/>
</dbReference>
<dbReference type="Gene3D" id="3.40.50.2000">
    <property type="entry name" value="Glycogen Phosphorylase B"/>
    <property type="match status" value="1"/>
</dbReference>
<protein>
    <submittedName>
        <fullName evidence="1">Uncharacterized protein</fullName>
    </submittedName>
</protein>
<dbReference type="EMBL" id="UINC01107155">
    <property type="protein sequence ID" value="SVC72319.1"/>
    <property type="molecule type" value="Genomic_DNA"/>
</dbReference>